<reference evidence="2 3" key="1">
    <citation type="submission" date="2018-08" db="EMBL/GenBank/DDBJ databases">
        <title>Draft genome sequence of Pseudoalteromonas donghaensis HJ51.</title>
        <authorList>
            <person name="Oh J."/>
            <person name="Roh D."/>
        </authorList>
    </citation>
    <scope>NUCLEOTIDE SEQUENCE [LARGE SCALE GENOMIC DNA]</scope>
    <source>
        <strain evidence="2 3">HJ51</strain>
        <plasmid evidence="2 3">unnamed1</plasmid>
    </source>
</reference>
<sequence length="81" mass="9361">MDIMIPFLGRITRLQLESKGAFHIAGVKDANVQRIELEKRQKREIERRKKAAESANKSADKNDKDIIEEDEDGNKHLDTWA</sequence>
<dbReference type="EMBL" id="CP032091">
    <property type="protein sequence ID" value="AXV67029.1"/>
    <property type="molecule type" value="Genomic_DNA"/>
</dbReference>
<dbReference type="AlphaFoldDB" id="A0AAD0WE02"/>
<evidence type="ECO:0000313" key="3">
    <source>
        <dbReference type="Proteomes" id="UP000264605"/>
    </source>
</evidence>
<protein>
    <submittedName>
        <fullName evidence="2">Uncharacterized protein</fullName>
    </submittedName>
</protein>
<name>A0AAD0WE02_9GAMM</name>
<proteinExistence type="predicted"/>
<gene>
    <name evidence="2" type="ORF">D0907_17025</name>
</gene>
<feature type="region of interest" description="Disordered" evidence="1">
    <location>
        <begin position="43"/>
        <end position="81"/>
    </location>
</feature>
<accession>A0AAD0WE02</accession>
<organism evidence="2 3">
    <name type="scientific">Pseudoalteromonas lipolytica</name>
    <dbReference type="NCBI Taxonomy" id="570156"/>
    <lineage>
        <taxon>Bacteria</taxon>
        <taxon>Pseudomonadati</taxon>
        <taxon>Pseudomonadota</taxon>
        <taxon>Gammaproteobacteria</taxon>
        <taxon>Alteromonadales</taxon>
        <taxon>Pseudoalteromonadaceae</taxon>
        <taxon>Pseudoalteromonas</taxon>
    </lineage>
</organism>
<dbReference type="Proteomes" id="UP000264605">
    <property type="component" value="Plasmid unnamed1"/>
</dbReference>
<geneLocation type="plasmid" evidence="2 3">
    <name>unnamed1</name>
</geneLocation>
<dbReference type="RefSeq" id="WP_118844882.1">
    <property type="nucleotide sequence ID" value="NZ_CP032091.1"/>
</dbReference>
<evidence type="ECO:0000256" key="1">
    <source>
        <dbReference type="SAM" id="MobiDB-lite"/>
    </source>
</evidence>
<dbReference type="KEGG" id="pdj:D0907_17025"/>
<dbReference type="GeneID" id="99507185"/>
<evidence type="ECO:0000313" key="2">
    <source>
        <dbReference type="EMBL" id="AXV67029.1"/>
    </source>
</evidence>
<keyword evidence="2" id="KW-0614">Plasmid</keyword>